<dbReference type="EMBL" id="CAAALY010041395">
    <property type="protein sequence ID" value="VEL19391.1"/>
    <property type="molecule type" value="Genomic_DNA"/>
</dbReference>
<evidence type="ECO:0000313" key="2">
    <source>
        <dbReference type="Proteomes" id="UP000784294"/>
    </source>
</evidence>
<proteinExistence type="predicted"/>
<dbReference type="AlphaFoldDB" id="A0A448WSV8"/>
<sequence>MRGQLVYSTDDVCRMTGKSSSRMARSRRTVSRGCFSTSQQSRVRGNLSSVLGVANLQLYSDRFVKRTERFVNIKYAFVVAIDEATCYLF</sequence>
<organism evidence="1 2">
    <name type="scientific">Protopolystoma xenopodis</name>
    <dbReference type="NCBI Taxonomy" id="117903"/>
    <lineage>
        <taxon>Eukaryota</taxon>
        <taxon>Metazoa</taxon>
        <taxon>Spiralia</taxon>
        <taxon>Lophotrochozoa</taxon>
        <taxon>Platyhelminthes</taxon>
        <taxon>Monogenea</taxon>
        <taxon>Polyopisthocotylea</taxon>
        <taxon>Polystomatidea</taxon>
        <taxon>Polystomatidae</taxon>
        <taxon>Protopolystoma</taxon>
    </lineage>
</organism>
<protein>
    <submittedName>
        <fullName evidence="1">Uncharacterized protein</fullName>
    </submittedName>
</protein>
<dbReference type="Proteomes" id="UP000784294">
    <property type="component" value="Unassembled WGS sequence"/>
</dbReference>
<reference evidence="1" key="1">
    <citation type="submission" date="2018-11" db="EMBL/GenBank/DDBJ databases">
        <authorList>
            <consortium name="Pathogen Informatics"/>
        </authorList>
    </citation>
    <scope>NUCLEOTIDE SEQUENCE</scope>
</reference>
<name>A0A448WSV8_9PLAT</name>
<comment type="caution">
    <text evidence="1">The sequence shown here is derived from an EMBL/GenBank/DDBJ whole genome shotgun (WGS) entry which is preliminary data.</text>
</comment>
<evidence type="ECO:0000313" key="1">
    <source>
        <dbReference type="EMBL" id="VEL19391.1"/>
    </source>
</evidence>
<gene>
    <name evidence="1" type="ORF">PXEA_LOCUS12831</name>
</gene>
<accession>A0A448WSV8</accession>
<keyword evidence="2" id="KW-1185">Reference proteome</keyword>